<evidence type="ECO:0000313" key="8">
    <source>
        <dbReference type="EnsemblProtists" id="EOD33801"/>
    </source>
</evidence>
<evidence type="ECO:0000256" key="5">
    <source>
        <dbReference type="ARBA" id="ARBA00023002"/>
    </source>
</evidence>
<keyword evidence="3" id="KW-0847">Vitamin C</keyword>
<dbReference type="Proteomes" id="UP000013827">
    <property type="component" value="Unassembled WGS sequence"/>
</dbReference>
<dbReference type="RefSeq" id="XP_005786230.1">
    <property type="nucleotide sequence ID" value="XM_005786173.1"/>
</dbReference>
<evidence type="ECO:0000256" key="4">
    <source>
        <dbReference type="ARBA" id="ARBA00022964"/>
    </source>
</evidence>
<dbReference type="KEGG" id="ehx:EMIHUDRAFT_361787"/>
<reference evidence="8" key="2">
    <citation type="submission" date="2024-10" db="UniProtKB">
        <authorList>
            <consortium name="EnsemblProtists"/>
        </authorList>
    </citation>
    <scope>IDENTIFICATION</scope>
</reference>
<keyword evidence="5" id="KW-0560">Oxidoreductase</keyword>
<keyword evidence="2" id="KW-0479">Metal-binding</keyword>
<dbReference type="GO" id="GO:0008198">
    <property type="term" value="F:ferrous iron binding"/>
    <property type="evidence" value="ECO:0007669"/>
    <property type="project" value="TreeGrafter"/>
</dbReference>
<reference evidence="9" key="1">
    <citation type="journal article" date="2013" name="Nature">
        <title>Pan genome of the phytoplankton Emiliania underpins its global distribution.</title>
        <authorList>
            <person name="Read B.A."/>
            <person name="Kegel J."/>
            <person name="Klute M.J."/>
            <person name="Kuo A."/>
            <person name="Lefebvre S.C."/>
            <person name="Maumus F."/>
            <person name="Mayer C."/>
            <person name="Miller J."/>
            <person name="Monier A."/>
            <person name="Salamov A."/>
            <person name="Young J."/>
            <person name="Aguilar M."/>
            <person name="Claverie J.M."/>
            <person name="Frickenhaus S."/>
            <person name="Gonzalez K."/>
            <person name="Herman E.K."/>
            <person name="Lin Y.C."/>
            <person name="Napier J."/>
            <person name="Ogata H."/>
            <person name="Sarno A.F."/>
            <person name="Shmutz J."/>
            <person name="Schroeder D."/>
            <person name="de Vargas C."/>
            <person name="Verret F."/>
            <person name="von Dassow P."/>
            <person name="Valentin K."/>
            <person name="Van de Peer Y."/>
            <person name="Wheeler G."/>
            <person name="Dacks J.B."/>
            <person name="Delwiche C.F."/>
            <person name="Dyhrman S.T."/>
            <person name="Glockner G."/>
            <person name="John U."/>
            <person name="Richards T."/>
            <person name="Worden A.Z."/>
            <person name="Zhang X."/>
            <person name="Grigoriev I.V."/>
            <person name="Allen A.E."/>
            <person name="Bidle K."/>
            <person name="Borodovsky M."/>
            <person name="Bowler C."/>
            <person name="Brownlee C."/>
            <person name="Cock J.M."/>
            <person name="Elias M."/>
            <person name="Gladyshev V.N."/>
            <person name="Groth M."/>
            <person name="Guda C."/>
            <person name="Hadaegh A."/>
            <person name="Iglesias-Rodriguez M.D."/>
            <person name="Jenkins J."/>
            <person name="Jones B.M."/>
            <person name="Lawson T."/>
            <person name="Leese F."/>
            <person name="Lindquist E."/>
            <person name="Lobanov A."/>
            <person name="Lomsadze A."/>
            <person name="Malik S.B."/>
            <person name="Marsh M.E."/>
            <person name="Mackinder L."/>
            <person name="Mock T."/>
            <person name="Mueller-Roeber B."/>
            <person name="Pagarete A."/>
            <person name="Parker M."/>
            <person name="Probert I."/>
            <person name="Quesneville H."/>
            <person name="Raines C."/>
            <person name="Rensing S.A."/>
            <person name="Riano-Pachon D.M."/>
            <person name="Richier S."/>
            <person name="Rokitta S."/>
            <person name="Shiraiwa Y."/>
            <person name="Soanes D.M."/>
            <person name="van der Giezen M."/>
            <person name="Wahlund T.M."/>
            <person name="Williams B."/>
            <person name="Wilson W."/>
            <person name="Wolfe G."/>
            <person name="Wurch L.L."/>
        </authorList>
    </citation>
    <scope>NUCLEOTIDE SEQUENCE</scope>
</reference>
<accession>A0A0D3KDG6</accession>
<name>A0A0D3KDG6_EMIH1</name>
<dbReference type="GO" id="GO:0071456">
    <property type="term" value="P:cellular response to hypoxia"/>
    <property type="evidence" value="ECO:0007669"/>
    <property type="project" value="TreeGrafter"/>
</dbReference>
<dbReference type="GeneID" id="17279072"/>
<evidence type="ECO:0000256" key="6">
    <source>
        <dbReference type="ARBA" id="ARBA00023004"/>
    </source>
</evidence>
<dbReference type="PROSITE" id="PS51471">
    <property type="entry name" value="FE2OG_OXY"/>
    <property type="match status" value="1"/>
</dbReference>
<proteinExistence type="predicted"/>
<dbReference type="GO" id="GO:0031418">
    <property type="term" value="F:L-ascorbic acid binding"/>
    <property type="evidence" value="ECO:0007669"/>
    <property type="project" value="UniProtKB-KW"/>
</dbReference>
<dbReference type="Gene3D" id="2.60.120.620">
    <property type="entry name" value="q2cbj1_9rhob like domain"/>
    <property type="match status" value="1"/>
</dbReference>
<keyword evidence="4" id="KW-0223">Dioxygenase</keyword>
<dbReference type="EnsemblProtists" id="EOD33801">
    <property type="protein sequence ID" value="EOD33801"/>
    <property type="gene ID" value="EMIHUDRAFT_363791"/>
</dbReference>
<evidence type="ECO:0000256" key="1">
    <source>
        <dbReference type="ARBA" id="ARBA00001961"/>
    </source>
</evidence>
<dbReference type="GeneID" id="17283564"/>
<evidence type="ECO:0000259" key="7">
    <source>
        <dbReference type="PROSITE" id="PS51471"/>
    </source>
</evidence>
<dbReference type="EnsemblProtists" id="EOD38294">
    <property type="protein sequence ID" value="EOD38294"/>
    <property type="gene ID" value="EMIHUDRAFT_361787"/>
</dbReference>
<organism evidence="8 9">
    <name type="scientific">Emiliania huxleyi (strain CCMP1516)</name>
    <dbReference type="NCBI Taxonomy" id="280463"/>
    <lineage>
        <taxon>Eukaryota</taxon>
        <taxon>Haptista</taxon>
        <taxon>Haptophyta</taxon>
        <taxon>Prymnesiophyceae</taxon>
        <taxon>Isochrysidales</taxon>
        <taxon>Noelaerhabdaceae</taxon>
        <taxon>Emiliania</taxon>
    </lineage>
</organism>
<sequence>MDAEAVAEVERLAAASACGWAEGGSDGVEWRAPEPRHARTDLATWLKTGERPACEPVFADRVLPRFDALAVDLGELMEGVGSRLEVQLAHFSGGKQARYRRHTDATADPRPESRERKVTCILYCNSTWVEASEGCLRLTRADCENATGLKARPEGARGTAGSTMDIPPIGGRLLCFLSGAMVHEVLPTKADRIAVTAWVA</sequence>
<dbReference type="STRING" id="2903.R1FXN5"/>
<dbReference type="RefSeq" id="XP_005790723.1">
    <property type="nucleotide sequence ID" value="XM_005790666.1"/>
</dbReference>
<dbReference type="PANTHER" id="PTHR12907:SF26">
    <property type="entry name" value="HIF PROLYL HYDROXYLASE, ISOFORM C"/>
    <property type="match status" value="1"/>
</dbReference>
<dbReference type="HOGENOM" id="CLU_1368484_0_0_1"/>
<feature type="domain" description="Fe2OG dioxygenase" evidence="7">
    <location>
        <begin position="82"/>
        <end position="200"/>
    </location>
</feature>
<evidence type="ECO:0000256" key="2">
    <source>
        <dbReference type="ARBA" id="ARBA00022723"/>
    </source>
</evidence>
<dbReference type="PANTHER" id="PTHR12907">
    <property type="entry name" value="EGL NINE HOMOLOG-RELATED"/>
    <property type="match status" value="1"/>
</dbReference>
<evidence type="ECO:0000256" key="3">
    <source>
        <dbReference type="ARBA" id="ARBA00022896"/>
    </source>
</evidence>
<dbReference type="InterPro" id="IPR051559">
    <property type="entry name" value="HIF_prolyl_hydroxylases"/>
</dbReference>
<evidence type="ECO:0000313" key="9">
    <source>
        <dbReference type="Proteomes" id="UP000013827"/>
    </source>
</evidence>
<dbReference type="SMART" id="SM00702">
    <property type="entry name" value="P4Hc"/>
    <property type="match status" value="1"/>
</dbReference>
<dbReference type="InterPro" id="IPR006620">
    <property type="entry name" value="Pro_4_hyd_alph"/>
</dbReference>
<protein>
    <recommendedName>
        <fullName evidence="7">Fe2OG dioxygenase domain-containing protein</fullName>
    </recommendedName>
</protein>
<dbReference type="InterPro" id="IPR005123">
    <property type="entry name" value="Oxoglu/Fe-dep_dioxygenase_dom"/>
</dbReference>
<keyword evidence="9" id="KW-1185">Reference proteome</keyword>
<dbReference type="AlphaFoldDB" id="A0A0D3KDG6"/>
<dbReference type="KEGG" id="ehx:EMIHUDRAFT_363791"/>
<keyword evidence="6" id="KW-0408">Iron</keyword>
<dbReference type="PaxDb" id="2903-EOD33801"/>
<comment type="cofactor">
    <cofactor evidence="1">
        <name>L-ascorbate</name>
        <dbReference type="ChEBI" id="CHEBI:38290"/>
    </cofactor>
</comment>
<dbReference type="Pfam" id="PF13640">
    <property type="entry name" value="2OG-FeII_Oxy_3"/>
    <property type="match status" value="1"/>
</dbReference>
<dbReference type="GO" id="GO:0031543">
    <property type="term" value="F:peptidyl-proline dioxygenase activity"/>
    <property type="evidence" value="ECO:0007669"/>
    <property type="project" value="TreeGrafter"/>
</dbReference>
<dbReference type="InterPro" id="IPR044862">
    <property type="entry name" value="Pro_4_hyd_alph_FE2OG_OXY"/>
</dbReference>